<organism evidence="2 3">
    <name type="scientific">Penicillium brasilianum</name>
    <dbReference type="NCBI Taxonomy" id="104259"/>
    <lineage>
        <taxon>Eukaryota</taxon>
        <taxon>Fungi</taxon>
        <taxon>Dikarya</taxon>
        <taxon>Ascomycota</taxon>
        <taxon>Pezizomycotina</taxon>
        <taxon>Eurotiomycetes</taxon>
        <taxon>Eurotiomycetidae</taxon>
        <taxon>Eurotiales</taxon>
        <taxon>Aspergillaceae</taxon>
        <taxon>Penicillium</taxon>
    </lineage>
</organism>
<dbReference type="GO" id="GO:0071944">
    <property type="term" value="C:cell periphery"/>
    <property type="evidence" value="ECO:0007669"/>
    <property type="project" value="TreeGrafter"/>
</dbReference>
<name>A0A0F7VC05_PENBI</name>
<feature type="transmembrane region" description="Helical" evidence="1">
    <location>
        <begin position="260"/>
        <end position="279"/>
    </location>
</feature>
<keyword evidence="3" id="KW-1185">Reference proteome</keyword>
<keyword evidence="1" id="KW-1133">Transmembrane helix</keyword>
<feature type="transmembrane region" description="Helical" evidence="1">
    <location>
        <begin position="349"/>
        <end position="373"/>
    </location>
</feature>
<evidence type="ECO:0000256" key="1">
    <source>
        <dbReference type="SAM" id="Phobius"/>
    </source>
</evidence>
<dbReference type="OrthoDB" id="2589563at2759"/>
<reference evidence="3" key="1">
    <citation type="journal article" date="2015" name="Genome Announc.">
        <title>Draft genome sequence of the fungus Penicillium brasilianum MG11.</title>
        <authorList>
            <person name="Horn F."/>
            <person name="Linde J."/>
            <person name="Mattern D.J."/>
            <person name="Walther G."/>
            <person name="Guthke R."/>
            <person name="Brakhage A.A."/>
            <person name="Valiante V."/>
        </authorList>
    </citation>
    <scope>NUCLEOTIDE SEQUENCE [LARGE SCALE GENOMIC DNA]</scope>
    <source>
        <strain evidence="3">MG11</strain>
    </source>
</reference>
<protein>
    <recommendedName>
        <fullName evidence="4">Regulator of phospholipase D SRF1</fullName>
    </recommendedName>
</protein>
<dbReference type="AlphaFoldDB" id="A0A0F7VC05"/>
<proteinExistence type="predicted"/>
<dbReference type="PANTHER" id="PTHR36819">
    <property type="entry name" value="REGULATOR OF PHOSPHOLIPASE D SRF1"/>
    <property type="match status" value="1"/>
</dbReference>
<dbReference type="GO" id="GO:0000324">
    <property type="term" value="C:fungal-type vacuole"/>
    <property type="evidence" value="ECO:0007669"/>
    <property type="project" value="TreeGrafter"/>
</dbReference>
<keyword evidence="1" id="KW-0812">Transmembrane</keyword>
<keyword evidence="1" id="KW-0472">Membrane</keyword>
<evidence type="ECO:0008006" key="4">
    <source>
        <dbReference type="Google" id="ProtNLM"/>
    </source>
</evidence>
<feature type="transmembrane region" description="Helical" evidence="1">
    <location>
        <begin position="225"/>
        <end position="248"/>
    </location>
</feature>
<accession>A0A0F7VC05</accession>
<evidence type="ECO:0000313" key="2">
    <source>
        <dbReference type="EMBL" id="CEO59464.1"/>
    </source>
</evidence>
<gene>
    <name evidence="2" type="ORF">PMG11_04139</name>
</gene>
<evidence type="ECO:0000313" key="3">
    <source>
        <dbReference type="Proteomes" id="UP000042958"/>
    </source>
</evidence>
<dbReference type="EMBL" id="CDHK01000003">
    <property type="protein sequence ID" value="CEO59464.1"/>
    <property type="molecule type" value="Genomic_DNA"/>
</dbReference>
<dbReference type="Proteomes" id="UP000042958">
    <property type="component" value="Unassembled WGS sequence"/>
</dbReference>
<sequence length="378" mass="42446">MDIMHSSKSDHTAERTLNEKLLNKIPTGLFSSNPQTTNLSIDTQSAVHNGSAESPATATRTPDGQTLEEIARYQHFTLRTLPAWIRSVEVIEDDAEGAAATDRLLPSEPRDAQVAQHNHTPYNISSHDFAQIHDAGFSEEAVQNRESRWATFSRMIQYPREYVDESKEVSSDWLNDNHANYSEPWRGNLLDGDSPEHPLHINTRRREIWIKRFQTSLLRSPMVPLFLRLTVWCFSLSALALGGAIQHLSDKGHTDQGPSALMAIIVDAVALVYLVYITFDEYTSKPLGLRSPSAKARLILLDLFFIVFDSANLSLAFNSLSEVTGSCTEAEVNQVFDPRNDHICIRQKALASVLLIALLAWLLTFCLSVLRLVERVKH</sequence>
<dbReference type="PANTHER" id="PTHR36819:SF1">
    <property type="entry name" value="REGULATOR OF PHOSPHOLIPASE D SRF1"/>
    <property type="match status" value="1"/>
</dbReference>
<dbReference type="InterPro" id="IPR037737">
    <property type="entry name" value="Srf1"/>
</dbReference>